<evidence type="ECO:0000313" key="2">
    <source>
        <dbReference type="EMBL" id="KGE88219.1"/>
    </source>
</evidence>
<dbReference type="EMBL" id="JPOS01000020">
    <property type="protein sequence ID" value="KGE88219.1"/>
    <property type="molecule type" value="Genomic_DNA"/>
</dbReference>
<reference evidence="2 3" key="1">
    <citation type="journal article" date="2014" name="Int. J. Syst. Evol. Microbiol.">
        <title>Phaeodactylibacter xiamenensis gen. nov., sp. nov., a member of the family Saprospiraceae isolated from the marine alga Phaeodactylum tricornutum.</title>
        <authorList>
            <person name="Chen Z.Jr."/>
            <person name="Lei X."/>
            <person name="Lai Q."/>
            <person name="Li Y."/>
            <person name="Zhang B."/>
            <person name="Zhang J."/>
            <person name="Zhang H."/>
            <person name="Yang L."/>
            <person name="Zheng W."/>
            <person name="Tian Y."/>
            <person name="Yu Z."/>
            <person name="Xu H.Jr."/>
            <person name="Zheng T."/>
        </authorList>
    </citation>
    <scope>NUCLEOTIDE SEQUENCE [LARGE SCALE GENOMIC DNA]</scope>
    <source>
        <strain evidence="2 3">KD52</strain>
    </source>
</reference>
<comment type="caution">
    <text evidence="2">The sequence shown here is derived from an EMBL/GenBank/DDBJ whole genome shotgun (WGS) entry which is preliminary data.</text>
</comment>
<dbReference type="Gene3D" id="3.30.1330.60">
    <property type="entry name" value="OmpA-like domain"/>
    <property type="match status" value="1"/>
</dbReference>
<dbReference type="Pfam" id="PF07676">
    <property type="entry name" value="PD40"/>
    <property type="match status" value="1"/>
</dbReference>
<organism evidence="2 3">
    <name type="scientific">Phaeodactylibacter xiamenensis</name>
    <dbReference type="NCBI Taxonomy" id="1524460"/>
    <lineage>
        <taxon>Bacteria</taxon>
        <taxon>Pseudomonadati</taxon>
        <taxon>Bacteroidota</taxon>
        <taxon>Saprospiria</taxon>
        <taxon>Saprospirales</taxon>
        <taxon>Haliscomenobacteraceae</taxon>
        <taxon>Phaeodactylibacter</taxon>
    </lineage>
</organism>
<dbReference type="OrthoDB" id="1488841at2"/>
<proteinExistence type="predicted"/>
<protein>
    <submittedName>
        <fullName evidence="2">Uncharacterized protein</fullName>
    </submittedName>
</protein>
<name>A0A098S6Q4_9BACT</name>
<dbReference type="Gene3D" id="1.25.40.10">
    <property type="entry name" value="Tetratricopeptide repeat domain"/>
    <property type="match status" value="1"/>
</dbReference>
<dbReference type="InterPro" id="IPR011659">
    <property type="entry name" value="WD40"/>
</dbReference>
<dbReference type="SUPFAM" id="SSF48452">
    <property type="entry name" value="TPR-like"/>
    <property type="match status" value="1"/>
</dbReference>
<dbReference type="Pfam" id="PF14559">
    <property type="entry name" value="TPR_19"/>
    <property type="match status" value="1"/>
</dbReference>
<keyword evidence="1" id="KW-0732">Signal</keyword>
<dbReference type="STRING" id="1524460.IX84_10425"/>
<dbReference type="InterPro" id="IPR036737">
    <property type="entry name" value="OmpA-like_sf"/>
</dbReference>
<keyword evidence="3" id="KW-1185">Reference proteome</keyword>
<dbReference type="Proteomes" id="UP000029736">
    <property type="component" value="Unassembled WGS sequence"/>
</dbReference>
<dbReference type="AlphaFoldDB" id="A0A098S6Q4"/>
<feature type="chain" id="PRO_5001947942" evidence="1">
    <location>
        <begin position="22"/>
        <end position="756"/>
    </location>
</feature>
<gene>
    <name evidence="2" type="ORF">IX84_10425</name>
</gene>
<evidence type="ECO:0000256" key="1">
    <source>
        <dbReference type="SAM" id="SignalP"/>
    </source>
</evidence>
<accession>A0A098S6Q4</accession>
<feature type="signal peptide" evidence="1">
    <location>
        <begin position="1"/>
        <end position="21"/>
    </location>
</feature>
<dbReference type="RefSeq" id="WP_044219540.1">
    <property type="nucleotide sequence ID" value="NZ_JBKAGJ010000007.1"/>
</dbReference>
<evidence type="ECO:0000313" key="3">
    <source>
        <dbReference type="Proteomes" id="UP000029736"/>
    </source>
</evidence>
<dbReference type="InterPro" id="IPR011990">
    <property type="entry name" value="TPR-like_helical_dom_sf"/>
</dbReference>
<sequence>MRILLLALLSLTVGHALKAQAYKKEEAKAFFVNQRYEEALAVLKTAESLVANDQEARFLLAVSYYQTNQLEAAGRLFQSIIRSEKDPFPECWLYLGKIRHAMNQFAEAAGYYKDYLRRIRANSPNRKMVWDDIRRCATGMRLQYLPSEVYAENLGPKVNTNGDEFAPVPSPNFSNRLYFSSMRSGNLGGRRDENGMPDSRTGQFYSDIFSCRSATGGGGNWQEVSSVGYLVNSTRHDVLLDFNADGTVLYFFQGWHHEDAKIIVDTFRNDKEERTVSSDVFKGPINPAIGDEAFFFASDNLVFFASRRPGGYGGLDLYRLEYKNGQWGTPVNLGPQINTAYDETTPFLARDRITLYYSTNHPDFSIGGLDIVKAVFNANSETWTTPENLLTKINSSEDDAYFRIAKDGFTGFFASSRKDGMGQRDLYAAHFDNFLPEMELRVDEYYGYVESRLVEPEVTGPQEDMAANPEGESLPALPEEIITTEEVASVPEAEMSAEHEITGEQEEVPVQPQVDGAPETASEAGNAGLLFLPPIYFRMDTPEAFSADQLRQLQTIADTMQKQEDAYLVLTAYQKEVESGKGAAIFKGAQQAEAVAKALLKKGVPNDRIFIRGLLSEAVGDQECSVDFSFYLPEGKAATTPLPVVGLRYANAVPRHPVHQRLLYKVQVGALSGAYGTNSLDAYEGVMVERQMDGPYYRYTVGAFTTFEEAEAFKVKLLRGAFTSAYVAAYIDGRRADQMRARRHIIDFPDLKAYTD</sequence>